<accession>A0A382DKL5</accession>
<dbReference type="PANTHER" id="PTHR42852:SF18">
    <property type="entry name" value="CHROMOSOME UNDETERMINED SCAFFOLD_47, WHOLE GENOME SHOTGUN SEQUENCE"/>
    <property type="match status" value="1"/>
</dbReference>
<evidence type="ECO:0000313" key="4">
    <source>
        <dbReference type="EMBL" id="SVB38157.1"/>
    </source>
</evidence>
<keyword evidence="2" id="KW-0201">Cytochrome c-type biogenesis</keyword>
<dbReference type="PROSITE" id="PS51352">
    <property type="entry name" value="THIOREDOXIN_2"/>
    <property type="match status" value="1"/>
</dbReference>
<dbReference type="GO" id="GO:0016491">
    <property type="term" value="F:oxidoreductase activity"/>
    <property type="evidence" value="ECO:0007669"/>
    <property type="project" value="InterPro"/>
</dbReference>
<feature type="domain" description="Thioredoxin" evidence="3">
    <location>
        <begin position="1"/>
        <end position="128"/>
    </location>
</feature>
<reference evidence="4" key="1">
    <citation type="submission" date="2018-05" db="EMBL/GenBank/DDBJ databases">
        <authorList>
            <person name="Lanie J.A."/>
            <person name="Ng W.-L."/>
            <person name="Kazmierczak K.M."/>
            <person name="Andrzejewski T.M."/>
            <person name="Davidsen T.M."/>
            <person name="Wayne K.J."/>
            <person name="Tettelin H."/>
            <person name="Glass J.I."/>
            <person name="Rusch D."/>
            <person name="Podicherti R."/>
            <person name="Tsui H.-C.T."/>
            <person name="Winkler M.E."/>
        </authorList>
    </citation>
    <scope>NUCLEOTIDE SEQUENCE</scope>
</reference>
<evidence type="ECO:0000256" key="1">
    <source>
        <dbReference type="ARBA" id="ARBA00004196"/>
    </source>
</evidence>
<evidence type="ECO:0000259" key="3">
    <source>
        <dbReference type="PROSITE" id="PS51352"/>
    </source>
</evidence>
<dbReference type="CDD" id="cd02966">
    <property type="entry name" value="TlpA_like_family"/>
    <property type="match status" value="1"/>
</dbReference>
<dbReference type="PANTHER" id="PTHR42852">
    <property type="entry name" value="THIOL:DISULFIDE INTERCHANGE PROTEIN DSBE"/>
    <property type="match status" value="1"/>
</dbReference>
<dbReference type="EMBL" id="UINC01039536">
    <property type="protein sequence ID" value="SVB38157.1"/>
    <property type="molecule type" value="Genomic_DNA"/>
</dbReference>
<comment type="subcellular location">
    <subcellularLocation>
        <location evidence="1">Cell envelope</location>
    </subcellularLocation>
</comment>
<dbReference type="GO" id="GO:0017004">
    <property type="term" value="P:cytochrome complex assembly"/>
    <property type="evidence" value="ECO:0007669"/>
    <property type="project" value="UniProtKB-KW"/>
</dbReference>
<dbReference type="SUPFAM" id="SSF52833">
    <property type="entry name" value="Thioredoxin-like"/>
    <property type="match status" value="1"/>
</dbReference>
<dbReference type="InterPro" id="IPR036249">
    <property type="entry name" value="Thioredoxin-like_sf"/>
</dbReference>
<dbReference type="InterPro" id="IPR013740">
    <property type="entry name" value="Redoxin"/>
</dbReference>
<gene>
    <name evidence="4" type="ORF">METZ01_LOCUS191011</name>
</gene>
<dbReference type="InterPro" id="IPR013766">
    <property type="entry name" value="Thioredoxin_domain"/>
</dbReference>
<name>A0A382DKL5_9ZZZZ</name>
<dbReference type="GO" id="GO:0030313">
    <property type="term" value="C:cell envelope"/>
    <property type="evidence" value="ECO:0007669"/>
    <property type="project" value="UniProtKB-SubCell"/>
</dbReference>
<dbReference type="PROSITE" id="PS00194">
    <property type="entry name" value="THIOREDOXIN_1"/>
    <property type="match status" value="1"/>
</dbReference>
<organism evidence="4">
    <name type="scientific">marine metagenome</name>
    <dbReference type="NCBI Taxonomy" id="408172"/>
    <lineage>
        <taxon>unclassified sequences</taxon>
        <taxon>metagenomes</taxon>
        <taxon>ecological metagenomes</taxon>
    </lineage>
</organism>
<proteinExistence type="predicted"/>
<evidence type="ECO:0000256" key="2">
    <source>
        <dbReference type="ARBA" id="ARBA00022748"/>
    </source>
</evidence>
<dbReference type="AlphaFoldDB" id="A0A382DKL5"/>
<sequence length="128" mass="14040">MAVAHWVKGEPVDVSSGVHVVEFWATWCPPCRTSIPHLTEVQEKYGDRGVKIIGVSTEDLGTVEPFVEKMGDKMAYTVVIDGGAVSSDYMEKYNINSIPHAFVVKDGAVVWHGHPMDKLEAAIDDALK</sequence>
<dbReference type="InterPro" id="IPR050553">
    <property type="entry name" value="Thioredoxin_ResA/DsbE_sf"/>
</dbReference>
<dbReference type="InterPro" id="IPR017937">
    <property type="entry name" value="Thioredoxin_CS"/>
</dbReference>
<dbReference type="Gene3D" id="3.40.30.10">
    <property type="entry name" value="Glutaredoxin"/>
    <property type="match status" value="1"/>
</dbReference>
<dbReference type="Pfam" id="PF08534">
    <property type="entry name" value="Redoxin"/>
    <property type="match status" value="1"/>
</dbReference>
<protein>
    <recommendedName>
        <fullName evidence="3">Thioredoxin domain-containing protein</fullName>
    </recommendedName>
</protein>